<reference evidence="2" key="1">
    <citation type="submission" date="2023-06" db="EMBL/GenBank/DDBJ databases">
        <title>Genome-scale phylogeny and comparative genomics of the fungal order Sordariales.</title>
        <authorList>
            <consortium name="Lawrence Berkeley National Laboratory"/>
            <person name="Hensen N."/>
            <person name="Bonometti L."/>
            <person name="Westerberg I."/>
            <person name="Brannstrom I.O."/>
            <person name="Guillou S."/>
            <person name="Cros-Aarteil S."/>
            <person name="Calhoun S."/>
            <person name="Haridas S."/>
            <person name="Kuo A."/>
            <person name="Mondo S."/>
            <person name="Pangilinan J."/>
            <person name="Riley R."/>
            <person name="Labutti K."/>
            <person name="Andreopoulos B."/>
            <person name="Lipzen A."/>
            <person name="Chen C."/>
            <person name="Yanf M."/>
            <person name="Daum C."/>
            <person name="Ng V."/>
            <person name="Clum A."/>
            <person name="Steindorff A."/>
            <person name="Ohm R."/>
            <person name="Martin F."/>
            <person name="Silar P."/>
            <person name="Natvig D."/>
            <person name="Lalanne C."/>
            <person name="Gautier V."/>
            <person name="Ament-Velasquez S.L."/>
            <person name="Kruys A."/>
            <person name="Hutchinson M.I."/>
            <person name="Powell A.J."/>
            <person name="Barry K."/>
            <person name="Miller A.N."/>
            <person name="Grigoriev I.V."/>
            <person name="Debuchy R."/>
            <person name="Gladieux P."/>
            <person name="Thoren M.H."/>
            <person name="Johannesson H."/>
        </authorList>
    </citation>
    <scope>NUCLEOTIDE SEQUENCE</scope>
    <source>
        <strain evidence="2">SMH4607-1</strain>
    </source>
</reference>
<dbReference type="InterPro" id="IPR006598">
    <property type="entry name" value="CAP10"/>
</dbReference>
<dbReference type="SMART" id="SM00672">
    <property type="entry name" value="CAP10"/>
    <property type="match status" value="1"/>
</dbReference>
<organism evidence="2 3">
    <name type="scientific">Lasiosphaeris hirsuta</name>
    <dbReference type="NCBI Taxonomy" id="260670"/>
    <lineage>
        <taxon>Eukaryota</taxon>
        <taxon>Fungi</taxon>
        <taxon>Dikarya</taxon>
        <taxon>Ascomycota</taxon>
        <taxon>Pezizomycotina</taxon>
        <taxon>Sordariomycetes</taxon>
        <taxon>Sordariomycetidae</taxon>
        <taxon>Sordariales</taxon>
        <taxon>Lasiosphaeriaceae</taxon>
        <taxon>Lasiosphaeris</taxon>
    </lineage>
</organism>
<protein>
    <recommendedName>
        <fullName evidence="1">Glycosyl transferase CAP10 domain-containing protein</fullName>
    </recommendedName>
</protein>
<dbReference type="PANTHER" id="PTHR12203">
    <property type="entry name" value="KDEL LYS-ASP-GLU-LEU CONTAINING - RELATED"/>
    <property type="match status" value="1"/>
</dbReference>
<dbReference type="InterPro" id="IPR051091">
    <property type="entry name" value="O-Glucosyltr/Glycosyltrsf_90"/>
</dbReference>
<keyword evidence="3" id="KW-1185">Reference proteome</keyword>
<dbReference type="PANTHER" id="PTHR12203:SF63">
    <property type="entry name" value="GLYCOSYL TRANSFERASE CAP10 DOMAIN-CONTAINING PROTEIN"/>
    <property type="match status" value="1"/>
</dbReference>
<proteinExistence type="predicted"/>
<dbReference type="Pfam" id="PF05686">
    <property type="entry name" value="Glyco_transf_90"/>
    <property type="match status" value="1"/>
</dbReference>
<accession>A0AA40A242</accession>
<dbReference type="Proteomes" id="UP001172102">
    <property type="component" value="Unassembled WGS sequence"/>
</dbReference>
<feature type="domain" description="Glycosyl transferase CAP10" evidence="1">
    <location>
        <begin position="84"/>
        <end position="353"/>
    </location>
</feature>
<evidence type="ECO:0000259" key="1">
    <source>
        <dbReference type="SMART" id="SM00672"/>
    </source>
</evidence>
<evidence type="ECO:0000313" key="3">
    <source>
        <dbReference type="Proteomes" id="UP001172102"/>
    </source>
</evidence>
<feature type="non-terminal residue" evidence="2">
    <location>
        <position position="1"/>
    </location>
</feature>
<comment type="caution">
    <text evidence="2">The sequence shown here is derived from an EMBL/GenBank/DDBJ whole genome shotgun (WGS) entry which is preliminary data.</text>
</comment>
<sequence>LNLNDEQCDRAFPGLTKDIDHNVALGPFSLARQTGDGAGILKAGIKDNQLYILHSERDLPPELLDSQTATLHQLHRALLTSPSPLPNTTLALSITDHPFGASLAYARPAYALPNANHPPITRAFLMPHFSFWAWPTPLVGSMARAAAAVDAIEGGVAFAEKDPRVVWRGTVGYAGGSRPRLREDLVRVAGGGRAWADVKGMEGGGMAVEGFCRYKYVLYTEGVTYSGRLQFLQMCRSVLIAPPFAWLQHTTHLVRPVFAADLGLRGGEGGGRKSVPDDQGVKAAWPTRYAPEEANAVFVSSDWSDLEATIRWLDENPGIAEGIAARQRELSVGGGYFSPAAETCYWRALIRGWSSV</sequence>
<feature type="non-terminal residue" evidence="2">
    <location>
        <position position="356"/>
    </location>
</feature>
<evidence type="ECO:0000313" key="2">
    <source>
        <dbReference type="EMBL" id="KAK0707903.1"/>
    </source>
</evidence>
<dbReference type="AlphaFoldDB" id="A0AA40A242"/>
<name>A0AA40A242_9PEZI</name>
<gene>
    <name evidence="2" type="ORF">B0H67DRAFT_450753</name>
</gene>
<dbReference type="EMBL" id="JAUKUA010000006">
    <property type="protein sequence ID" value="KAK0707903.1"/>
    <property type="molecule type" value="Genomic_DNA"/>
</dbReference>